<evidence type="ECO:0000256" key="1">
    <source>
        <dbReference type="SAM" id="MobiDB-lite"/>
    </source>
</evidence>
<protein>
    <submittedName>
        <fullName evidence="2">Uncharacterized protein</fullName>
    </submittedName>
</protein>
<name>A0A3P7MWB6_CYLGO</name>
<dbReference type="EMBL" id="UYRV01118516">
    <property type="protein sequence ID" value="VDN31200.1"/>
    <property type="molecule type" value="Genomic_DNA"/>
</dbReference>
<evidence type="ECO:0000313" key="3">
    <source>
        <dbReference type="Proteomes" id="UP000271889"/>
    </source>
</evidence>
<feature type="compositionally biased region" description="Acidic residues" evidence="1">
    <location>
        <begin position="221"/>
        <end position="232"/>
    </location>
</feature>
<dbReference type="PANTHER" id="PTHR31824">
    <property type="entry name" value="PROTEIN CBG17809"/>
    <property type="match status" value="1"/>
</dbReference>
<feature type="non-terminal residue" evidence="2">
    <location>
        <position position="279"/>
    </location>
</feature>
<proteinExistence type="predicted"/>
<evidence type="ECO:0000313" key="2">
    <source>
        <dbReference type="EMBL" id="VDN31200.1"/>
    </source>
</evidence>
<dbReference type="OrthoDB" id="5847934at2759"/>
<feature type="compositionally biased region" description="Basic and acidic residues" evidence="1">
    <location>
        <begin position="248"/>
        <end position="262"/>
    </location>
</feature>
<reference evidence="2 3" key="1">
    <citation type="submission" date="2018-11" db="EMBL/GenBank/DDBJ databases">
        <authorList>
            <consortium name="Pathogen Informatics"/>
        </authorList>
    </citation>
    <scope>NUCLEOTIDE SEQUENCE [LARGE SCALE GENOMIC DNA]</scope>
</reference>
<organism evidence="2 3">
    <name type="scientific">Cylicostephanus goldi</name>
    <name type="common">Nematode worm</name>
    <dbReference type="NCBI Taxonomy" id="71465"/>
    <lineage>
        <taxon>Eukaryota</taxon>
        <taxon>Metazoa</taxon>
        <taxon>Ecdysozoa</taxon>
        <taxon>Nematoda</taxon>
        <taxon>Chromadorea</taxon>
        <taxon>Rhabditida</taxon>
        <taxon>Rhabditina</taxon>
        <taxon>Rhabditomorpha</taxon>
        <taxon>Strongyloidea</taxon>
        <taxon>Strongylidae</taxon>
        <taxon>Cylicostephanus</taxon>
    </lineage>
</organism>
<dbReference type="Proteomes" id="UP000271889">
    <property type="component" value="Unassembled WGS sequence"/>
</dbReference>
<dbReference type="PANTHER" id="PTHR31824:SF3">
    <property type="entry name" value="AAA DOMAIN-CONTAINING PROTEIN"/>
    <property type="match status" value="1"/>
</dbReference>
<dbReference type="AlphaFoldDB" id="A0A3P7MWB6"/>
<accession>A0A3P7MWB6</accession>
<feature type="region of interest" description="Disordered" evidence="1">
    <location>
        <begin position="221"/>
        <end position="279"/>
    </location>
</feature>
<gene>
    <name evidence="2" type="ORF">CGOC_LOCUS11749</name>
</gene>
<keyword evidence="3" id="KW-1185">Reference proteome</keyword>
<sequence length="279" mass="31104">MQIGHSMIIYWYTEEGALPTQVPHGSITSEALYTRLPPSVRDEARRLLATHQPSEVAEMLSSKMNYSVPPRAAAQSGESSLVDGGAIDVSHTEEVAQGVSPRKSMRQFPPVPGGHQLREDAVWKCAKEAFDASDNDAVFDAIWRMLLDKNEARLLQNIKSDFGIEIIADHHPIMVEGEPMEAMVVTEEGLVPAEIVDERLIPEGATIENVEIVEENVVIEEEQQQEGESSETVEEHVVEEQVVDENMVEEHVVEEHTETHEEQQEEDDHPTGNIVAVCR</sequence>